<protein>
    <submittedName>
        <fullName evidence="1">Uncharacterized protein</fullName>
    </submittedName>
</protein>
<proteinExistence type="predicted"/>
<comment type="caution">
    <text evidence="1">The sequence shown here is derived from an EMBL/GenBank/DDBJ whole genome shotgun (WGS) entry which is preliminary data.</text>
</comment>
<sequence>MSTRSILFLAPSPRPPISAPKARPLSKVTGSRALVVLLIALDGLLVTGSVSSIGAHISCHEDHHQVYGARCVKVGIQMNQRAIPKTADSQGSQGKLDSIVAKAHLVHIQIHLDRNLYIGSVTETNLEEVLSIIYGSGDRTRSNLKPNRTNLNLRFRFKVQVAP</sequence>
<evidence type="ECO:0000313" key="2">
    <source>
        <dbReference type="Proteomes" id="UP001218218"/>
    </source>
</evidence>
<reference evidence="1" key="1">
    <citation type="submission" date="2023-03" db="EMBL/GenBank/DDBJ databases">
        <title>Massive genome expansion in bonnet fungi (Mycena s.s.) driven by repeated elements and novel gene families across ecological guilds.</title>
        <authorList>
            <consortium name="Lawrence Berkeley National Laboratory"/>
            <person name="Harder C.B."/>
            <person name="Miyauchi S."/>
            <person name="Viragh M."/>
            <person name="Kuo A."/>
            <person name="Thoen E."/>
            <person name="Andreopoulos B."/>
            <person name="Lu D."/>
            <person name="Skrede I."/>
            <person name="Drula E."/>
            <person name="Henrissat B."/>
            <person name="Morin E."/>
            <person name="Kohler A."/>
            <person name="Barry K."/>
            <person name="LaButti K."/>
            <person name="Morin E."/>
            <person name="Salamov A."/>
            <person name="Lipzen A."/>
            <person name="Mereny Z."/>
            <person name="Hegedus B."/>
            <person name="Baldrian P."/>
            <person name="Stursova M."/>
            <person name="Weitz H."/>
            <person name="Taylor A."/>
            <person name="Grigoriev I.V."/>
            <person name="Nagy L.G."/>
            <person name="Martin F."/>
            <person name="Kauserud H."/>
        </authorList>
    </citation>
    <scope>NUCLEOTIDE SEQUENCE</scope>
    <source>
        <strain evidence="1">CBHHK002</strain>
    </source>
</reference>
<name>A0AAD6YYK2_9AGAR</name>
<keyword evidence="2" id="KW-1185">Reference proteome</keyword>
<dbReference type="AlphaFoldDB" id="A0AAD6YYK2"/>
<gene>
    <name evidence="1" type="ORF">DFH08DRAFT_827379</name>
</gene>
<organism evidence="1 2">
    <name type="scientific">Mycena albidolilacea</name>
    <dbReference type="NCBI Taxonomy" id="1033008"/>
    <lineage>
        <taxon>Eukaryota</taxon>
        <taxon>Fungi</taxon>
        <taxon>Dikarya</taxon>
        <taxon>Basidiomycota</taxon>
        <taxon>Agaricomycotina</taxon>
        <taxon>Agaricomycetes</taxon>
        <taxon>Agaricomycetidae</taxon>
        <taxon>Agaricales</taxon>
        <taxon>Marasmiineae</taxon>
        <taxon>Mycenaceae</taxon>
        <taxon>Mycena</taxon>
    </lineage>
</organism>
<dbReference type="Proteomes" id="UP001218218">
    <property type="component" value="Unassembled WGS sequence"/>
</dbReference>
<accession>A0AAD6YYK2</accession>
<dbReference type="EMBL" id="JARIHO010000131">
    <property type="protein sequence ID" value="KAJ7301578.1"/>
    <property type="molecule type" value="Genomic_DNA"/>
</dbReference>
<evidence type="ECO:0000313" key="1">
    <source>
        <dbReference type="EMBL" id="KAJ7301578.1"/>
    </source>
</evidence>